<dbReference type="InterPro" id="IPR000914">
    <property type="entry name" value="SBP_5_dom"/>
</dbReference>
<sequence>MRSLLLCLILSTLVGCGGPAAPSNILIYGRGDDADRLDPIQTDIGESVKVMCNLYDTLVTYDDETLDIVPSLAESWTTSDDGLEWTFHLRDGVTFHDGTPFDADAVVFSLERLTKPDHPFVFDPVIPYAQSFEAIESVTAVDPRTVKIRLKRPTAPFLTTMAMFPASIVSPTAVKKYEADFWKHPVGTGPFKFDSWNVNQQLTLLSFDDHWRGRPEIDGVIFLPVGESAVRVKQLLRGEIDIADNLPPAEIDALATNPDVVVQEKEGMNTAYLTMNNDKAPLDDLRIREAIWYAIDRDQLIKSAYAGHAAKAVTLVPPSLWGSHADLADRKYDPEKAKQLLAEAAADGVKMPIKLQLFVMTDPRPYMQQPRQTAIFIKDALAKVGIETEIVTNENSQHFRRMTRGEHQLGLAGWTADMPDPDNFLYTLLDPDNINDVGGNNMSRYRSQKVHDLLAQAKTEMDQEKRIELYRQAQEQIFADVPLLPLVHTSVRSVQGKAVSGFLLHPSSLTRLRLTKLNR</sequence>
<evidence type="ECO:0000313" key="6">
    <source>
        <dbReference type="Proteomes" id="UP001139103"/>
    </source>
</evidence>
<dbReference type="GO" id="GO:0043190">
    <property type="term" value="C:ATP-binding cassette (ABC) transporter complex"/>
    <property type="evidence" value="ECO:0007669"/>
    <property type="project" value="InterPro"/>
</dbReference>
<reference evidence="5" key="1">
    <citation type="submission" date="2021-11" db="EMBL/GenBank/DDBJ databases">
        <title>Genome sequence.</title>
        <authorList>
            <person name="Sun Q."/>
        </authorList>
    </citation>
    <scope>NUCLEOTIDE SEQUENCE</scope>
    <source>
        <strain evidence="5">JC732</strain>
    </source>
</reference>
<dbReference type="Gene3D" id="3.10.105.10">
    <property type="entry name" value="Dipeptide-binding Protein, Domain 3"/>
    <property type="match status" value="1"/>
</dbReference>
<dbReference type="RefSeq" id="WP_230217302.1">
    <property type="nucleotide sequence ID" value="NZ_JAJKFT010000004.1"/>
</dbReference>
<dbReference type="SUPFAM" id="SSF53850">
    <property type="entry name" value="Periplasmic binding protein-like II"/>
    <property type="match status" value="1"/>
</dbReference>
<protein>
    <submittedName>
        <fullName evidence="5">ABC transporter substrate-binding protein</fullName>
    </submittedName>
</protein>
<dbReference type="Proteomes" id="UP001139103">
    <property type="component" value="Unassembled WGS sequence"/>
</dbReference>
<proteinExistence type="inferred from homology"/>
<evidence type="ECO:0000313" key="5">
    <source>
        <dbReference type="EMBL" id="MCC9628226.1"/>
    </source>
</evidence>
<dbReference type="AlphaFoldDB" id="A0A9X1SG32"/>
<dbReference type="GO" id="GO:0030288">
    <property type="term" value="C:outer membrane-bounded periplasmic space"/>
    <property type="evidence" value="ECO:0007669"/>
    <property type="project" value="UniProtKB-ARBA"/>
</dbReference>
<dbReference type="PANTHER" id="PTHR30290">
    <property type="entry name" value="PERIPLASMIC BINDING COMPONENT OF ABC TRANSPORTER"/>
    <property type="match status" value="1"/>
</dbReference>
<evidence type="ECO:0000256" key="2">
    <source>
        <dbReference type="ARBA" id="ARBA00022729"/>
    </source>
</evidence>
<keyword evidence="6" id="KW-1185">Reference proteome</keyword>
<dbReference type="InterPro" id="IPR039424">
    <property type="entry name" value="SBP_5"/>
</dbReference>
<comment type="caution">
    <text evidence="5">The sequence shown here is derived from an EMBL/GenBank/DDBJ whole genome shotgun (WGS) entry which is preliminary data.</text>
</comment>
<dbReference type="CDD" id="cd08493">
    <property type="entry name" value="PBP2_DppA_like"/>
    <property type="match status" value="1"/>
</dbReference>
<dbReference type="Gene3D" id="3.40.190.10">
    <property type="entry name" value="Periplasmic binding protein-like II"/>
    <property type="match status" value="1"/>
</dbReference>
<feature type="domain" description="Solute-binding protein family 5" evidence="4">
    <location>
        <begin position="68"/>
        <end position="435"/>
    </location>
</feature>
<comment type="similarity">
    <text evidence="1">Belongs to the bacterial solute-binding protein 5 family.</text>
</comment>
<accession>A0A9X1SG32</accession>
<dbReference type="GO" id="GO:0015833">
    <property type="term" value="P:peptide transport"/>
    <property type="evidence" value="ECO:0007669"/>
    <property type="project" value="TreeGrafter"/>
</dbReference>
<dbReference type="Gene3D" id="3.90.76.10">
    <property type="entry name" value="Dipeptide-binding Protein, Domain 1"/>
    <property type="match status" value="1"/>
</dbReference>
<feature type="chain" id="PRO_5040877364" evidence="3">
    <location>
        <begin position="21"/>
        <end position="519"/>
    </location>
</feature>
<name>A0A9X1SG32_9BACT</name>
<gene>
    <name evidence="5" type="ORF">LOC68_07450</name>
</gene>
<evidence type="ECO:0000256" key="1">
    <source>
        <dbReference type="ARBA" id="ARBA00005695"/>
    </source>
</evidence>
<dbReference type="InterPro" id="IPR030678">
    <property type="entry name" value="Peptide/Ni-bd"/>
</dbReference>
<dbReference type="PANTHER" id="PTHR30290:SF38">
    <property type="entry name" value="D,D-DIPEPTIDE-BINDING PERIPLASMIC PROTEIN DDPA-RELATED"/>
    <property type="match status" value="1"/>
</dbReference>
<dbReference type="Pfam" id="PF00496">
    <property type="entry name" value="SBP_bac_5"/>
    <property type="match status" value="1"/>
</dbReference>
<organism evidence="5 6">
    <name type="scientific">Blastopirellula sediminis</name>
    <dbReference type="NCBI Taxonomy" id="2894196"/>
    <lineage>
        <taxon>Bacteria</taxon>
        <taxon>Pseudomonadati</taxon>
        <taxon>Planctomycetota</taxon>
        <taxon>Planctomycetia</taxon>
        <taxon>Pirellulales</taxon>
        <taxon>Pirellulaceae</taxon>
        <taxon>Blastopirellula</taxon>
    </lineage>
</organism>
<dbReference type="EMBL" id="JAJKFT010000004">
    <property type="protein sequence ID" value="MCC9628226.1"/>
    <property type="molecule type" value="Genomic_DNA"/>
</dbReference>
<dbReference type="PROSITE" id="PS51257">
    <property type="entry name" value="PROKAR_LIPOPROTEIN"/>
    <property type="match status" value="1"/>
</dbReference>
<feature type="signal peptide" evidence="3">
    <location>
        <begin position="1"/>
        <end position="20"/>
    </location>
</feature>
<evidence type="ECO:0000256" key="3">
    <source>
        <dbReference type="SAM" id="SignalP"/>
    </source>
</evidence>
<keyword evidence="2 3" id="KW-0732">Signal</keyword>
<dbReference type="PIRSF" id="PIRSF002741">
    <property type="entry name" value="MppA"/>
    <property type="match status" value="1"/>
</dbReference>
<evidence type="ECO:0000259" key="4">
    <source>
        <dbReference type="Pfam" id="PF00496"/>
    </source>
</evidence>
<dbReference type="GO" id="GO:1904680">
    <property type="term" value="F:peptide transmembrane transporter activity"/>
    <property type="evidence" value="ECO:0007669"/>
    <property type="project" value="TreeGrafter"/>
</dbReference>